<dbReference type="SUPFAM" id="SSF50800">
    <property type="entry name" value="PK beta-barrel domain-like"/>
    <property type="match status" value="1"/>
</dbReference>
<name>A0A7D5QFC7_9EURY</name>
<keyword evidence="3" id="KW-1185">Reference proteome</keyword>
<proteinExistence type="predicted"/>
<dbReference type="PANTHER" id="PTHR36930:SF1">
    <property type="entry name" value="MOSC DOMAIN-CONTAINING PROTEIN"/>
    <property type="match status" value="1"/>
</dbReference>
<dbReference type="EMBL" id="CP058579">
    <property type="protein sequence ID" value="QLG61323.1"/>
    <property type="molecule type" value="Genomic_DNA"/>
</dbReference>
<dbReference type="Pfam" id="PF03473">
    <property type="entry name" value="MOSC"/>
    <property type="match status" value="1"/>
</dbReference>
<dbReference type="AlphaFoldDB" id="A0A7D5QFC7"/>
<dbReference type="KEGG" id="halu:HUG12_06070"/>
<gene>
    <name evidence="2" type="ORF">HUG12_06070</name>
</gene>
<dbReference type="Proteomes" id="UP000509626">
    <property type="component" value="Chromosome"/>
</dbReference>
<accession>A0A7D5QFC7</accession>
<dbReference type="GO" id="GO:0030170">
    <property type="term" value="F:pyridoxal phosphate binding"/>
    <property type="evidence" value="ECO:0007669"/>
    <property type="project" value="InterPro"/>
</dbReference>
<organism evidence="2 3">
    <name type="scientific">Halorarum salinum</name>
    <dbReference type="NCBI Taxonomy" id="2743089"/>
    <lineage>
        <taxon>Archaea</taxon>
        <taxon>Methanobacteriati</taxon>
        <taxon>Methanobacteriota</taxon>
        <taxon>Stenosarchaea group</taxon>
        <taxon>Halobacteria</taxon>
        <taxon>Halobacteriales</taxon>
        <taxon>Haloferacaceae</taxon>
        <taxon>Halorarum</taxon>
    </lineage>
</organism>
<sequence>MTGVGIAERIFTAPEAEVEMNERSEVEAVAGSGLRGDRYFREIETGTFVTWGPNEERHDGYDLTLIEREAIDAIDREADIELAPGEHRRNIVTRDTALNHLVGKRFRVGEAVCRGDRLCEPCGYLQDITGKDVLDALAHRGGLRADVIESGTIRPGDEIEPLEK</sequence>
<dbReference type="InterPro" id="IPR011037">
    <property type="entry name" value="Pyrv_Knase-like_insert_dom_sf"/>
</dbReference>
<reference evidence="2 3" key="1">
    <citation type="submission" date="2020-06" db="EMBL/GenBank/DDBJ databases">
        <title>NJ-3-1, isolated from saline soil.</title>
        <authorList>
            <person name="Cui H.L."/>
            <person name="Shi X."/>
        </authorList>
    </citation>
    <scope>NUCLEOTIDE SEQUENCE [LARGE SCALE GENOMIC DNA]</scope>
    <source>
        <strain evidence="2 3">NJ-3-1</strain>
    </source>
</reference>
<dbReference type="GeneID" id="56037007"/>
<evidence type="ECO:0000259" key="1">
    <source>
        <dbReference type="PROSITE" id="PS51340"/>
    </source>
</evidence>
<dbReference type="PROSITE" id="PS51340">
    <property type="entry name" value="MOSC"/>
    <property type="match status" value="1"/>
</dbReference>
<evidence type="ECO:0000313" key="2">
    <source>
        <dbReference type="EMBL" id="QLG61323.1"/>
    </source>
</evidence>
<dbReference type="GO" id="GO:0003824">
    <property type="term" value="F:catalytic activity"/>
    <property type="evidence" value="ECO:0007669"/>
    <property type="project" value="InterPro"/>
</dbReference>
<dbReference type="InterPro" id="IPR005302">
    <property type="entry name" value="MoCF_Sase_C"/>
</dbReference>
<protein>
    <submittedName>
        <fullName evidence="2">MOSC domain-containing protein</fullName>
    </submittedName>
</protein>
<dbReference type="InterPro" id="IPR052716">
    <property type="entry name" value="MOSC_domain"/>
</dbReference>
<feature type="domain" description="MOSC" evidence="1">
    <location>
        <begin position="21"/>
        <end position="162"/>
    </location>
</feature>
<dbReference type="Gene3D" id="2.40.33.20">
    <property type="entry name" value="PK beta-barrel domain-like"/>
    <property type="match status" value="1"/>
</dbReference>
<dbReference type="RefSeq" id="WP_179267908.1">
    <property type="nucleotide sequence ID" value="NZ_CP058579.1"/>
</dbReference>
<dbReference type="PANTHER" id="PTHR36930">
    <property type="entry name" value="METAL-SULFUR CLUSTER BIOSYNTHESIS PROTEINS YUAD-RELATED"/>
    <property type="match status" value="1"/>
</dbReference>
<dbReference type="GO" id="GO:0030151">
    <property type="term" value="F:molybdenum ion binding"/>
    <property type="evidence" value="ECO:0007669"/>
    <property type="project" value="InterPro"/>
</dbReference>
<dbReference type="OrthoDB" id="68158at2157"/>
<evidence type="ECO:0000313" key="3">
    <source>
        <dbReference type="Proteomes" id="UP000509626"/>
    </source>
</evidence>